<dbReference type="Proteomes" id="UP000251166">
    <property type="component" value="Plasmid unnamed3"/>
</dbReference>
<geneLocation type="plasmid" evidence="1 2">
    <name>unnamed3</name>
</geneLocation>
<keyword evidence="1" id="KW-0614">Plasmid</keyword>
<sequence>MKLAIMQPYFFPYIGYFQLIHAVDKFVVYDNIKYTKKGWINRNRILRNGEDFTFSLPIKAASDSLDICDRTLSTEFDRNKLVNQIQGAYRRAPFFSNAFPVIEQAIRFQDSNLYSYIFNSITKICDYLGIKTEFIVSSKMKIDHGLKAETKVLALCEEAGASVYINAIGGVDLYSRETFNARDIDLKFIKSKPFEYPQFGAEFMPWLSIIDVIMFNSAESIQTKILNEYELI</sequence>
<dbReference type="InterPro" id="IPR014985">
    <property type="entry name" value="WbqC"/>
</dbReference>
<gene>
    <name evidence="1" type="ORF">DLJ82_6492</name>
</gene>
<dbReference type="Pfam" id="PF08889">
    <property type="entry name" value="WbqC"/>
    <property type="match status" value="1"/>
</dbReference>
<dbReference type="RefSeq" id="WP_112908307.1">
    <property type="nucleotide sequence ID" value="NZ_CP030763.1"/>
</dbReference>
<accession>A0A2Z4YWN3</accession>
<evidence type="ECO:0000313" key="1">
    <source>
        <dbReference type="EMBL" id="AXA44463.1"/>
    </source>
</evidence>
<organism evidence="1 2">
    <name type="scientific">Rhizobium leguminosarum</name>
    <dbReference type="NCBI Taxonomy" id="384"/>
    <lineage>
        <taxon>Bacteria</taxon>
        <taxon>Pseudomonadati</taxon>
        <taxon>Pseudomonadota</taxon>
        <taxon>Alphaproteobacteria</taxon>
        <taxon>Hyphomicrobiales</taxon>
        <taxon>Rhizobiaceae</taxon>
        <taxon>Rhizobium/Agrobacterium group</taxon>
        <taxon>Rhizobium</taxon>
    </lineage>
</organism>
<dbReference type="AlphaFoldDB" id="A0A2Z4YWN3"/>
<name>A0A2Z4YWN3_RHILE</name>
<evidence type="ECO:0000313" key="2">
    <source>
        <dbReference type="Proteomes" id="UP000251166"/>
    </source>
</evidence>
<dbReference type="EMBL" id="CP030763">
    <property type="protein sequence ID" value="AXA44463.1"/>
    <property type="molecule type" value="Genomic_DNA"/>
</dbReference>
<reference evidence="1 2" key="1">
    <citation type="submission" date="2018-07" db="EMBL/GenBank/DDBJ databases">
        <title>Rhizobium leguminosarum strain:ATCC 14479 Genome sequencing and assembly.</title>
        <authorList>
            <person name="Chakraborty R."/>
        </authorList>
    </citation>
    <scope>NUCLEOTIDE SEQUENCE [LARGE SCALE GENOMIC DNA]</scope>
    <source>
        <strain evidence="1 2">ATCC 14479</strain>
        <plasmid evidence="2">Plasmid unnamed3</plasmid>
    </source>
</reference>
<proteinExistence type="predicted"/>
<protein>
    <submittedName>
        <fullName evidence="1">WbqC-like family protein</fullName>
    </submittedName>
</protein>